<evidence type="ECO:0000313" key="1">
    <source>
        <dbReference type="EMBL" id="KAE9141071.1"/>
    </source>
</evidence>
<accession>A0A6A3U1V1</accession>
<proteinExistence type="predicted"/>
<comment type="caution">
    <text evidence="1">The sequence shown here is derived from an EMBL/GenBank/DDBJ whole genome shotgun (WGS) entry which is preliminary data.</text>
</comment>
<sequence>MKTLAAMYSAQLTRILAVSEPTDEPSVAAADNAHTGAVSVHASALLPEQRRGRADTWSVLLPTGLAYHTYPQ</sequence>
<name>A0A6A3U1V1_9STRA</name>
<dbReference type="EMBL" id="QXFZ01000007">
    <property type="protein sequence ID" value="KAE9141071.1"/>
    <property type="molecule type" value="Genomic_DNA"/>
</dbReference>
<organism evidence="1 2">
    <name type="scientific">Phytophthora fragariae</name>
    <dbReference type="NCBI Taxonomy" id="53985"/>
    <lineage>
        <taxon>Eukaryota</taxon>
        <taxon>Sar</taxon>
        <taxon>Stramenopiles</taxon>
        <taxon>Oomycota</taxon>
        <taxon>Peronosporomycetes</taxon>
        <taxon>Peronosporales</taxon>
        <taxon>Peronosporaceae</taxon>
        <taxon>Phytophthora</taxon>
    </lineage>
</organism>
<reference evidence="1 2" key="1">
    <citation type="submission" date="2018-08" db="EMBL/GenBank/DDBJ databases">
        <title>Genomic investigation of the strawberry pathogen Phytophthora fragariae indicates pathogenicity is determined by transcriptional variation in three key races.</title>
        <authorList>
            <person name="Adams T.M."/>
            <person name="Armitage A.D."/>
            <person name="Sobczyk M.K."/>
            <person name="Bates H.J."/>
            <person name="Dunwell J.M."/>
            <person name="Nellist C.F."/>
            <person name="Harrison R.J."/>
        </authorList>
    </citation>
    <scope>NUCLEOTIDE SEQUENCE [LARGE SCALE GENOMIC DNA]</scope>
    <source>
        <strain evidence="1 2">NOV-71</strain>
    </source>
</reference>
<gene>
    <name evidence="1" type="ORF">PF007_g373</name>
</gene>
<protein>
    <submittedName>
        <fullName evidence="1">Uncharacterized protein</fullName>
    </submittedName>
</protein>
<dbReference type="AlphaFoldDB" id="A0A6A3U1V1"/>
<dbReference type="Proteomes" id="UP000441208">
    <property type="component" value="Unassembled WGS sequence"/>
</dbReference>
<evidence type="ECO:0000313" key="2">
    <source>
        <dbReference type="Proteomes" id="UP000441208"/>
    </source>
</evidence>